<dbReference type="Proteomes" id="UP000386466">
    <property type="component" value="Unassembled WGS sequence"/>
</dbReference>
<keyword evidence="2" id="KW-0106">Calcium</keyword>
<dbReference type="InterPro" id="IPR011992">
    <property type="entry name" value="EF-hand-dom_pair"/>
</dbReference>
<protein>
    <submittedName>
        <fullName evidence="3">Uncharacterized protein</fullName>
    </submittedName>
</protein>
<feature type="non-terminal residue" evidence="3">
    <location>
        <position position="99"/>
    </location>
</feature>
<accession>A0A485PHC2</accession>
<reference evidence="3 4" key="1">
    <citation type="submission" date="2019-01" db="EMBL/GenBank/DDBJ databases">
        <authorList>
            <person name="Alioto T."/>
            <person name="Alioto T."/>
        </authorList>
    </citation>
    <scope>NUCLEOTIDE SEQUENCE [LARGE SCALE GENOMIC DNA]</scope>
</reference>
<sequence length="99" mass="11081">MKMYTKFLIFKGEKIESSELKNVLGNLGTELTDKELEKLLKILPIDGKVDIKNLETVLGDMGIKLTDQELEDLKENLPVSVDNTVALKTLKDEVKAFTG</sequence>
<dbReference type="PANTHER" id="PTHR22656">
    <property type="entry name" value="EF-HAND CALCIUM-BINDING DOMAIN-CONTAINING PROTEIN 13"/>
    <property type="match status" value="1"/>
</dbReference>
<proteinExistence type="predicted"/>
<dbReference type="PANTHER" id="PTHR22656:SF1">
    <property type="entry name" value="EF-HAND CALCIUM-BINDING DOMAIN-CONTAINING PROTEIN 13"/>
    <property type="match status" value="1"/>
</dbReference>
<evidence type="ECO:0000313" key="4">
    <source>
        <dbReference type="Proteomes" id="UP000386466"/>
    </source>
</evidence>
<evidence type="ECO:0000256" key="2">
    <source>
        <dbReference type="ARBA" id="ARBA00022837"/>
    </source>
</evidence>
<organism evidence="3 4">
    <name type="scientific">Lynx pardinus</name>
    <name type="common">Iberian lynx</name>
    <name type="synonym">Felis pardina</name>
    <dbReference type="NCBI Taxonomy" id="191816"/>
    <lineage>
        <taxon>Eukaryota</taxon>
        <taxon>Metazoa</taxon>
        <taxon>Chordata</taxon>
        <taxon>Craniata</taxon>
        <taxon>Vertebrata</taxon>
        <taxon>Euteleostomi</taxon>
        <taxon>Mammalia</taxon>
        <taxon>Eutheria</taxon>
        <taxon>Laurasiatheria</taxon>
        <taxon>Carnivora</taxon>
        <taxon>Feliformia</taxon>
        <taxon>Felidae</taxon>
        <taxon>Felinae</taxon>
        <taxon>Lynx</taxon>
    </lineage>
</organism>
<gene>
    <name evidence="3" type="ORF">LYPA_23C001214</name>
</gene>
<dbReference type="SUPFAM" id="SSF47473">
    <property type="entry name" value="EF-hand"/>
    <property type="match status" value="1"/>
</dbReference>
<keyword evidence="1" id="KW-0677">Repeat</keyword>
<evidence type="ECO:0000313" key="3">
    <source>
        <dbReference type="EMBL" id="VFV46031.1"/>
    </source>
</evidence>
<dbReference type="AlphaFoldDB" id="A0A485PHC2"/>
<dbReference type="Gene3D" id="1.10.238.10">
    <property type="entry name" value="EF-hand"/>
    <property type="match status" value="1"/>
</dbReference>
<evidence type="ECO:0000256" key="1">
    <source>
        <dbReference type="ARBA" id="ARBA00022737"/>
    </source>
</evidence>
<dbReference type="EMBL" id="CAAGRJ010038234">
    <property type="protein sequence ID" value="VFV46031.1"/>
    <property type="molecule type" value="Genomic_DNA"/>
</dbReference>
<name>A0A485PHC2_LYNPA</name>
<keyword evidence="4" id="KW-1185">Reference proteome</keyword>